<gene>
    <name evidence="2" type="ORF">DSM02_70</name>
</gene>
<feature type="chain" id="PRO_5020464125" description="Lipoprotein" evidence="1">
    <location>
        <begin position="20"/>
        <end position="56"/>
    </location>
</feature>
<evidence type="ECO:0000313" key="2">
    <source>
        <dbReference type="EMBL" id="RXG26079.1"/>
    </source>
</evidence>
<sequence>MKKIPLISLTVFLTLSIYACNPDILDEELSSSQACCGEVPPMVPPPPPKDSVAENN</sequence>
<dbReference type="EMBL" id="QOVK01000001">
    <property type="protein sequence ID" value="RXG26079.1"/>
    <property type="molecule type" value="Genomic_DNA"/>
</dbReference>
<accession>A0A4Q0PGI5</accession>
<protein>
    <recommendedName>
        <fullName evidence="4">Lipoprotein</fullName>
    </recommendedName>
</protein>
<dbReference type="AlphaFoldDB" id="A0A4Q0PGI5"/>
<keyword evidence="1" id="KW-0732">Signal</keyword>
<organism evidence="2 3">
    <name type="scientific">Leeuwenhoekiella polynyae</name>
    <dbReference type="NCBI Taxonomy" id="1550906"/>
    <lineage>
        <taxon>Bacteria</taxon>
        <taxon>Pseudomonadati</taxon>
        <taxon>Bacteroidota</taxon>
        <taxon>Flavobacteriia</taxon>
        <taxon>Flavobacteriales</taxon>
        <taxon>Flavobacteriaceae</taxon>
        <taxon>Leeuwenhoekiella</taxon>
    </lineage>
</organism>
<evidence type="ECO:0008006" key="4">
    <source>
        <dbReference type="Google" id="ProtNLM"/>
    </source>
</evidence>
<dbReference type="PROSITE" id="PS51257">
    <property type="entry name" value="PROKAR_LIPOPROTEIN"/>
    <property type="match status" value="1"/>
</dbReference>
<name>A0A4Q0PGI5_9FLAO</name>
<feature type="signal peptide" evidence="1">
    <location>
        <begin position="1"/>
        <end position="19"/>
    </location>
</feature>
<dbReference type="Proteomes" id="UP000289859">
    <property type="component" value="Unassembled WGS sequence"/>
</dbReference>
<proteinExistence type="predicted"/>
<dbReference type="RefSeq" id="WP_164918198.1">
    <property type="nucleotide sequence ID" value="NZ_JBHUOO010000018.1"/>
</dbReference>
<evidence type="ECO:0000256" key="1">
    <source>
        <dbReference type="SAM" id="SignalP"/>
    </source>
</evidence>
<keyword evidence="3" id="KW-1185">Reference proteome</keyword>
<evidence type="ECO:0000313" key="3">
    <source>
        <dbReference type="Proteomes" id="UP000289859"/>
    </source>
</evidence>
<comment type="caution">
    <text evidence="2">The sequence shown here is derived from an EMBL/GenBank/DDBJ whole genome shotgun (WGS) entry which is preliminary data.</text>
</comment>
<reference evidence="2 3" key="1">
    <citation type="submission" date="2018-07" db="EMBL/GenBank/DDBJ databases">
        <title>Leeuwenhoekiella genomics.</title>
        <authorList>
            <person name="Tahon G."/>
            <person name="Willems A."/>
        </authorList>
    </citation>
    <scope>NUCLEOTIDE SEQUENCE [LARGE SCALE GENOMIC DNA]</scope>
    <source>
        <strain evidence="2 3">LMG 29608</strain>
    </source>
</reference>